<protein>
    <submittedName>
        <fullName evidence="2">Uncharacterized protein</fullName>
    </submittedName>
</protein>
<feature type="region of interest" description="Disordered" evidence="1">
    <location>
        <begin position="1"/>
        <end position="25"/>
    </location>
</feature>
<evidence type="ECO:0000256" key="1">
    <source>
        <dbReference type="SAM" id="MobiDB-lite"/>
    </source>
</evidence>
<sequence>MRSHAFRANSPERGTEETTHWPLHSPWFHGAMPTGACRGRRWHTARHLPYRQGSDHLMSAGAGLRSPVRGQYRERFL</sequence>
<organism evidence="2">
    <name type="scientific">Roseomonas mucosa</name>
    <dbReference type="NCBI Taxonomy" id="207340"/>
    <lineage>
        <taxon>Bacteria</taxon>
        <taxon>Pseudomonadati</taxon>
        <taxon>Pseudomonadota</taxon>
        <taxon>Alphaproteobacteria</taxon>
        <taxon>Acetobacterales</taxon>
        <taxon>Roseomonadaceae</taxon>
        <taxon>Roseomonas</taxon>
    </lineage>
</organism>
<gene>
    <name evidence="2" type="ORF">RADP37_04243</name>
</gene>
<dbReference type="EMBL" id="CP025189">
    <property type="protein sequence ID" value="AWV22447.1"/>
    <property type="molecule type" value="Genomic_DNA"/>
</dbReference>
<accession>A0A4Y1MX12</accession>
<evidence type="ECO:0000313" key="2">
    <source>
        <dbReference type="EMBL" id="AWV22447.1"/>
    </source>
</evidence>
<name>A0A4Y1MX12_9PROT</name>
<dbReference type="AlphaFoldDB" id="A0A4Y1MX12"/>
<proteinExistence type="predicted"/>
<reference evidence="2" key="1">
    <citation type="submission" date="2017-12" db="EMBL/GenBank/DDBJ databases">
        <authorList>
            <person name="Martens C."/>
            <person name="Dahlstrom E."/>
            <person name="Barbian K."/>
            <person name="Sykora L."/>
            <person name="Ricklefs S."/>
            <person name="Bruno D."/>
            <person name="Anzick I."/>
            <person name="Myles I."/>
            <person name="Datta S.K."/>
        </authorList>
    </citation>
    <scope>NUCLEOTIDE SEQUENCE</scope>
    <source>
        <strain evidence="2">AD2</strain>
    </source>
</reference>